<keyword evidence="1" id="KW-0472">Membrane</keyword>
<protein>
    <submittedName>
        <fullName evidence="2">DUF1295 domain-containing protein</fullName>
    </submittedName>
</protein>
<dbReference type="Pfam" id="PF06966">
    <property type="entry name" value="DUF1295"/>
    <property type="match status" value="1"/>
</dbReference>
<keyword evidence="3" id="KW-1185">Reference proteome</keyword>
<proteinExistence type="predicted"/>
<evidence type="ECO:0000256" key="1">
    <source>
        <dbReference type="SAM" id="Phobius"/>
    </source>
</evidence>
<dbReference type="EMBL" id="JASCXW010000049">
    <property type="protein sequence ID" value="MDI6453715.1"/>
    <property type="molecule type" value="Genomic_DNA"/>
</dbReference>
<keyword evidence="1" id="KW-1133">Transmembrane helix</keyword>
<evidence type="ECO:0000313" key="3">
    <source>
        <dbReference type="Proteomes" id="UP001431532"/>
    </source>
</evidence>
<evidence type="ECO:0000313" key="2">
    <source>
        <dbReference type="EMBL" id="MDI6453715.1"/>
    </source>
</evidence>
<feature type="transmembrane region" description="Helical" evidence="1">
    <location>
        <begin position="100"/>
        <end position="121"/>
    </location>
</feature>
<dbReference type="PANTHER" id="PTHR32251">
    <property type="entry name" value="3-OXO-5-ALPHA-STEROID 4-DEHYDROGENASE"/>
    <property type="match status" value="1"/>
</dbReference>
<feature type="transmembrane region" description="Helical" evidence="1">
    <location>
        <begin position="133"/>
        <end position="155"/>
    </location>
</feature>
<dbReference type="Proteomes" id="UP001431532">
    <property type="component" value="Unassembled WGS sequence"/>
</dbReference>
<accession>A0AAW6UA17</accession>
<feature type="transmembrane region" description="Helical" evidence="1">
    <location>
        <begin position="6"/>
        <end position="23"/>
    </location>
</feature>
<dbReference type="PANTHER" id="PTHR32251:SF17">
    <property type="entry name" value="STEROID 5-ALPHA REDUCTASE C-TERMINAL DOMAIN-CONTAINING PROTEIN"/>
    <property type="match status" value="1"/>
</dbReference>
<keyword evidence="1" id="KW-0812">Transmembrane</keyword>
<feature type="transmembrane region" description="Helical" evidence="1">
    <location>
        <begin position="54"/>
        <end position="76"/>
    </location>
</feature>
<dbReference type="AlphaFoldDB" id="A0AAW6UA17"/>
<feature type="transmembrane region" description="Helical" evidence="1">
    <location>
        <begin position="30"/>
        <end position="48"/>
    </location>
</feature>
<sequence>MMFLANAVALFIFFNIFFIIAQIKKNNGLADMAWGLGFIVVAISSLVYQGDYSIPALVITGLVALWGFRLFFYIGIRNWNKPEDYRYVDMRKKWGSHQKIKAYLIVFMLQMTFLYIISLPIQLVNYLTFEMEMIGYIILGVGVILWIIGFYYEAVGDAQLKNFKKDPGNKGKIMQSGLWRYTRHPNYFGEALMWWAIWIISLSTLNGYSLLSIVGPIFITYLLLYVSGVPMLEKKYKDNPLFQEYASRTSVFFPLPPKK</sequence>
<organism evidence="2 3">
    <name type="scientific">Peloplasma aerotolerans</name>
    <dbReference type="NCBI Taxonomy" id="3044389"/>
    <lineage>
        <taxon>Bacteria</taxon>
        <taxon>Bacillati</taxon>
        <taxon>Mycoplasmatota</taxon>
        <taxon>Mollicutes</taxon>
        <taxon>Acholeplasmatales</taxon>
        <taxon>Acholeplasmataceae</taxon>
        <taxon>Peloplasma</taxon>
    </lineage>
</organism>
<dbReference type="PROSITE" id="PS50244">
    <property type="entry name" value="S5A_REDUCTASE"/>
    <property type="match status" value="1"/>
</dbReference>
<feature type="transmembrane region" description="Helical" evidence="1">
    <location>
        <begin position="211"/>
        <end position="232"/>
    </location>
</feature>
<reference evidence="2" key="1">
    <citation type="submission" date="2023-05" db="EMBL/GenBank/DDBJ databases">
        <title>Mariniplasma microaerophilum sp. nov., a novel anaerobic mollicute isolated from terrestrial mud volcano, Taman Peninsula, Russia.</title>
        <authorList>
            <person name="Khomyakova M.A."/>
            <person name="Merkel A.Y."/>
            <person name="Slobodkin A.I."/>
        </authorList>
    </citation>
    <scope>NUCLEOTIDE SEQUENCE</scope>
    <source>
        <strain evidence="2">M4Ah</strain>
    </source>
</reference>
<comment type="caution">
    <text evidence="2">The sequence shown here is derived from an EMBL/GenBank/DDBJ whole genome shotgun (WGS) entry which is preliminary data.</text>
</comment>
<dbReference type="InterPro" id="IPR010721">
    <property type="entry name" value="UstE-like"/>
</dbReference>
<feature type="transmembrane region" description="Helical" evidence="1">
    <location>
        <begin position="187"/>
        <end position="205"/>
    </location>
</feature>
<dbReference type="Gene3D" id="1.20.120.1630">
    <property type="match status" value="1"/>
</dbReference>
<name>A0AAW6UA17_9MOLU</name>
<dbReference type="GO" id="GO:0016020">
    <property type="term" value="C:membrane"/>
    <property type="evidence" value="ECO:0007669"/>
    <property type="project" value="TreeGrafter"/>
</dbReference>
<gene>
    <name evidence="2" type="ORF">QJ521_09075</name>
</gene>